<evidence type="ECO:0000256" key="7">
    <source>
        <dbReference type="ARBA" id="ARBA00023136"/>
    </source>
</evidence>
<dbReference type="EMBL" id="CP041637">
    <property type="protein sequence ID" value="QDO95133.1"/>
    <property type="molecule type" value="Genomic_DNA"/>
</dbReference>
<evidence type="ECO:0000256" key="2">
    <source>
        <dbReference type="ARBA" id="ARBA00009765"/>
    </source>
</evidence>
<comment type="subcellular location">
    <subcellularLocation>
        <location evidence="1">Cell membrane</location>
        <topology evidence="1">Multi-pass membrane protein</topology>
    </subcellularLocation>
    <subcellularLocation>
        <location evidence="8">Membrane</location>
        <topology evidence="8">Multi-pass membrane protein</topology>
    </subcellularLocation>
</comment>
<evidence type="ECO:0000256" key="4">
    <source>
        <dbReference type="ARBA" id="ARBA00022475"/>
    </source>
</evidence>
<protein>
    <recommendedName>
        <fullName evidence="8">Magnesium transport protein CorA</fullName>
    </recommendedName>
</protein>
<dbReference type="GO" id="GO:0015087">
    <property type="term" value="F:cobalt ion transmembrane transporter activity"/>
    <property type="evidence" value="ECO:0007669"/>
    <property type="project" value="UniProtKB-UniRule"/>
</dbReference>
<dbReference type="FunFam" id="1.20.58.340:FF:000012">
    <property type="entry name" value="Magnesium transport protein CorA"/>
    <property type="match status" value="1"/>
</dbReference>
<organism evidence="9 10">
    <name type="scientific">Formosa sediminum</name>
    <dbReference type="NCBI Taxonomy" id="2594004"/>
    <lineage>
        <taxon>Bacteria</taxon>
        <taxon>Pseudomonadati</taxon>
        <taxon>Bacteroidota</taxon>
        <taxon>Flavobacteriia</taxon>
        <taxon>Flavobacteriales</taxon>
        <taxon>Flavobacteriaceae</taxon>
        <taxon>Formosa</taxon>
    </lineage>
</organism>
<dbReference type="InterPro" id="IPR002523">
    <property type="entry name" value="MgTranspt_CorA/ZnTranspt_ZntB"/>
</dbReference>
<feature type="transmembrane region" description="Helical" evidence="8">
    <location>
        <begin position="300"/>
        <end position="320"/>
    </location>
</feature>
<evidence type="ECO:0000256" key="8">
    <source>
        <dbReference type="RuleBase" id="RU362010"/>
    </source>
</evidence>
<dbReference type="GO" id="GO:0005886">
    <property type="term" value="C:plasma membrane"/>
    <property type="evidence" value="ECO:0007669"/>
    <property type="project" value="UniProtKB-SubCell"/>
</dbReference>
<dbReference type="NCBIfam" id="TIGR00383">
    <property type="entry name" value="corA"/>
    <property type="match status" value="1"/>
</dbReference>
<dbReference type="CDD" id="cd12828">
    <property type="entry name" value="TmCorA-like_1"/>
    <property type="match status" value="1"/>
</dbReference>
<comment type="function">
    <text evidence="8">Mediates influx of magnesium ions.</text>
</comment>
<dbReference type="Proteomes" id="UP000319209">
    <property type="component" value="Chromosome"/>
</dbReference>
<keyword evidence="6 8" id="KW-1133">Transmembrane helix</keyword>
<dbReference type="InterPro" id="IPR045863">
    <property type="entry name" value="CorA_TM1_TM2"/>
</dbReference>
<dbReference type="OrthoDB" id="9803416at2"/>
<evidence type="ECO:0000256" key="1">
    <source>
        <dbReference type="ARBA" id="ARBA00004651"/>
    </source>
</evidence>
<keyword evidence="7 8" id="KW-0472">Membrane</keyword>
<evidence type="ECO:0000313" key="10">
    <source>
        <dbReference type="Proteomes" id="UP000319209"/>
    </source>
</evidence>
<dbReference type="Pfam" id="PF01544">
    <property type="entry name" value="CorA"/>
    <property type="match status" value="1"/>
</dbReference>
<dbReference type="AlphaFoldDB" id="A0A516GUD6"/>
<keyword evidence="10" id="KW-1185">Reference proteome</keyword>
<dbReference type="InterPro" id="IPR004488">
    <property type="entry name" value="Mg/Co-transport_prot_CorA"/>
</dbReference>
<sequence length="358" mass="42007">MPKKPRTKKNKQKTGLSPGTIVYTGQKQTQQLYIEVFNYSPSHVLEKELPKIEDAFTFKSDSTEEVTWININGLNHTYAIESIGQHYNIHPLILEDIANISQRPKIDEFEDYLSLSMKMLYYDTEKGLISEQITLILGQNYVLTFQESEGDVFTGLRDRIRLGKGRLRTLGSDYLFYALIDNIVDHYFVVVESLGDKIEDLEDDLFNGNTQDNISTQIQDLKREILRIRRAIFPMRDIINRIEKSEHKLIDSKTIPFFQDVYDHTIQVNENTEVYREMVWGLMDMYMTGISNKMNEVMKVLTIISTIFIPLTFIAGIYGMNFDNMPELHHPYSYPILLVIMLIMFIFMIIYFKRKKWL</sequence>
<dbReference type="SUPFAM" id="SSF144083">
    <property type="entry name" value="Magnesium transport protein CorA, transmembrane region"/>
    <property type="match status" value="1"/>
</dbReference>
<dbReference type="PANTHER" id="PTHR46494:SF1">
    <property type="entry name" value="CORA FAMILY METAL ION TRANSPORTER (EUROFUNG)"/>
    <property type="match status" value="1"/>
</dbReference>
<dbReference type="GO" id="GO:0015095">
    <property type="term" value="F:magnesium ion transmembrane transporter activity"/>
    <property type="evidence" value="ECO:0007669"/>
    <property type="project" value="UniProtKB-UniRule"/>
</dbReference>
<keyword evidence="8" id="KW-0460">Magnesium</keyword>
<comment type="similarity">
    <text evidence="2 8">Belongs to the CorA metal ion transporter (MIT) (TC 1.A.35) family.</text>
</comment>
<keyword evidence="4 8" id="KW-1003">Cell membrane</keyword>
<dbReference type="GO" id="GO:0000287">
    <property type="term" value="F:magnesium ion binding"/>
    <property type="evidence" value="ECO:0007669"/>
    <property type="project" value="TreeGrafter"/>
</dbReference>
<keyword evidence="5 8" id="KW-0812">Transmembrane</keyword>
<gene>
    <name evidence="8 9" type="primary">corA</name>
    <name evidence="9" type="ORF">FNB79_14510</name>
</gene>
<evidence type="ECO:0000256" key="3">
    <source>
        <dbReference type="ARBA" id="ARBA00022448"/>
    </source>
</evidence>
<dbReference type="RefSeq" id="WP_143382041.1">
    <property type="nucleotide sequence ID" value="NZ_CP041637.1"/>
</dbReference>
<reference evidence="9 10" key="1">
    <citation type="submission" date="2019-07" db="EMBL/GenBank/DDBJ databases">
        <title>Genome sequencing for Formosa sp. PS13.</title>
        <authorList>
            <person name="Park S.-J."/>
        </authorList>
    </citation>
    <scope>NUCLEOTIDE SEQUENCE [LARGE SCALE GENOMIC DNA]</scope>
    <source>
        <strain evidence="9 10">PS13</strain>
    </source>
</reference>
<dbReference type="PANTHER" id="PTHR46494">
    <property type="entry name" value="CORA FAMILY METAL ION TRANSPORTER (EUROFUNG)"/>
    <property type="match status" value="1"/>
</dbReference>
<keyword evidence="3 8" id="KW-0813">Transport</keyword>
<dbReference type="KEGG" id="fop:FNB79_14510"/>
<dbReference type="SUPFAM" id="SSF143865">
    <property type="entry name" value="CorA soluble domain-like"/>
    <property type="match status" value="1"/>
</dbReference>
<dbReference type="Gene3D" id="1.20.58.340">
    <property type="entry name" value="Magnesium transport protein CorA, transmembrane region"/>
    <property type="match status" value="2"/>
</dbReference>
<feature type="transmembrane region" description="Helical" evidence="8">
    <location>
        <begin position="332"/>
        <end position="352"/>
    </location>
</feature>
<proteinExistence type="inferred from homology"/>
<accession>A0A516GUD6</accession>
<name>A0A516GUD6_9FLAO</name>
<dbReference type="Gene3D" id="3.30.460.20">
    <property type="entry name" value="CorA soluble domain-like"/>
    <property type="match status" value="1"/>
</dbReference>
<keyword evidence="8" id="KW-0406">Ion transport</keyword>
<dbReference type="InterPro" id="IPR045861">
    <property type="entry name" value="CorA_cytoplasmic_dom"/>
</dbReference>
<evidence type="ECO:0000256" key="5">
    <source>
        <dbReference type="ARBA" id="ARBA00022692"/>
    </source>
</evidence>
<dbReference type="GO" id="GO:0050897">
    <property type="term" value="F:cobalt ion binding"/>
    <property type="evidence" value="ECO:0007669"/>
    <property type="project" value="TreeGrafter"/>
</dbReference>
<evidence type="ECO:0000256" key="6">
    <source>
        <dbReference type="ARBA" id="ARBA00022989"/>
    </source>
</evidence>
<evidence type="ECO:0000313" key="9">
    <source>
        <dbReference type="EMBL" id="QDO95133.1"/>
    </source>
</evidence>